<sequence length="166" mass="18887">MSVYTLFPDGTFVAPIEDKAMFLNVTKEAHGTSKATSDTYNVSRSDGKEISLLHGLFRKVRTGDPRAWYFYPSNISYSERRKDYKSAGYESELPDSFDPSTQPSTKRMEASFISLDDDDSFVKRPYKYGTASKEKHTFTLPGDPKITYTVWLEDDDQTEEAATTKK</sequence>
<organism evidence="1 2">
    <name type="scientific">Kwoniella dendrophila CBS 6074</name>
    <dbReference type="NCBI Taxonomy" id="1295534"/>
    <lineage>
        <taxon>Eukaryota</taxon>
        <taxon>Fungi</taxon>
        <taxon>Dikarya</taxon>
        <taxon>Basidiomycota</taxon>
        <taxon>Agaricomycotina</taxon>
        <taxon>Tremellomycetes</taxon>
        <taxon>Tremellales</taxon>
        <taxon>Cryptococcaceae</taxon>
        <taxon>Kwoniella</taxon>
    </lineage>
</organism>
<name>A0AAX4K2T8_9TREE</name>
<dbReference type="EMBL" id="CP144105">
    <property type="protein sequence ID" value="WWC91413.1"/>
    <property type="molecule type" value="Genomic_DNA"/>
</dbReference>
<gene>
    <name evidence="1" type="ORF">L201_006358</name>
</gene>
<dbReference type="AlphaFoldDB" id="A0AAX4K2T8"/>
<evidence type="ECO:0000313" key="1">
    <source>
        <dbReference type="EMBL" id="WWC91413.1"/>
    </source>
</evidence>
<evidence type="ECO:0000313" key="2">
    <source>
        <dbReference type="Proteomes" id="UP001355207"/>
    </source>
</evidence>
<reference evidence="1 2" key="1">
    <citation type="submission" date="2024-01" db="EMBL/GenBank/DDBJ databases">
        <title>Comparative genomics of Cryptococcus and Kwoniella reveals pathogenesis evolution and contrasting modes of karyotype evolution via chromosome fusion or intercentromeric recombination.</title>
        <authorList>
            <person name="Coelho M.A."/>
            <person name="David-Palma M."/>
            <person name="Shea T."/>
            <person name="Bowers K."/>
            <person name="McGinley-Smith S."/>
            <person name="Mohammad A.W."/>
            <person name="Gnirke A."/>
            <person name="Yurkov A.M."/>
            <person name="Nowrousian M."/>
            <person name="Sun S."/>
            <person name="Cuomo C.A."/>
            <person name="Heitman J."/>
        </authorList>
    </citation>
    <scope>NUCLEOTIDE SEQUENCE [LARGE SCALE GENOMIC DNA]</scope>
    <source>
        <strain evidence="1 2">CBS 6074</strain>
    </source>
</reference>
<proteinExistence type="predicted"/>
<protein>
    <submittedName>
        <fullName evidence="1">Uncharacterized protein</fullName>
    </submittedName>
</protein>
<keyword evidence="2" id="KW-1185">Reference proteome</keyword>
<dbReference type="GeneID" id="91097027"/>
<accession>A0AAX4K2T8</accession>
<dbReference type="RefSeq" id="XP_066078175.1">
    <property type="nucleotide sequence ID" value="XM_066222078.1"/>
</dbReference>
<dbReference type="Proteomes" id="UP001355207">
    <property type="component" value="Chromosome 8"/>
</dbReference>